<organism evidence="2 3">
    <name type="scientific">Pseudofulvimonas gallinarii</name>
    <dbReference type="NCBI Taxonomy" id="634155"/>
    <lineage>
        <taxon>Bacteria</taxon>
        <taxon>Pseudomonadati</taxon>
        <taxon>Pseudomonadota</taxon>
        <taxon>Gammaproteobacteria</taxon>
        <taxon>Lysobacterales</taxon>
        <taxon>Rhodanobacteraceae</taxon>
        <taxon>Pseudofulvimonas</taxon>
    </lineage>
</organism>
<name>A0A4R3LPA7_9GAMM</name>
<accession>A0A4R3LPA7</accession>
<proteinExistence type="predicted"/>
<evidence type="ECO:0000313" key="3">
    <source>
        <dbReference type="Proteomes" id="UP000294599"/>
    </source>
</evidence>
<evidence type="ECO:0000256" key="1">
    <source>
        <dbReference type="SAM" id="SignalP"/>
    </source>
</evidence>
<dbReference type="EMBL" id="SMAF01000003">
    <property type="protein sequence ID" value="TCT00365.1"/>
    <property type="molecule type" value="Genomic_DNA"/>
</dbReference>
<gene>
    <name evidence="2" type="ORF">EDC25_103133</name>
</gene>
<dbReference type="RefSeq" id="WP_123522644.1">
    <property type="nucleotide sequence ID" value="NZ_JBHLWF010000007.1"/>
</dbReference>
<dbReference type="AlphaFoldDB" id="A0A4R3LPA7"/>
<keyword evidence="1" id="KW-0732">Signal</keyword>
<comment type="caution">
    <text evidence="2">The sequence shown here is derived from an EMBL/GenBank/DDBJ whole genome shotgun (WGS) entry which is preliminary data.</text>
</comment>
<protein>
    <submittedName>
        <fullName evidence="2">Uncharacterized protein</fullName>
    </submittedName>
</protein>
<feature type="chain" id="PRO_5020289494" evidence="1">
    <location>
        <begin position="30"/>
        <end position="687"/>
    </location>
</feature>
<sequence length="687" mass="74183">MSASHVPMPRRLRNALVSGLLLCAALARADAGMSIRSGHAGHWFAADRSGEGWVLELRDAGNAWMYWFTYDETGGQRWLTAAGQVVDDGEGGQRIEFPQLVVTHGARFGAAFDPEDVVREAVGSASLRFDGCDSGEFSYNAFNQSQTFAVQRLARVMGTRCETPHGVAGREAAAFAGESGSWFDPAHNGEGYALHWSTPEQAIVTWYSYDDQGRQYWMLGTGHRDGDGRILFSDVHATRGARFGTAFDPAHVERFAWGELTFQLQCGSGAVRYESVLPAFGEGILDLQRLTSLHEVGCPWQRPTLADLYDIDVQALPTTIDGASGERVYAFDALVDGHGTLWTDSSSIGFGLPLRLEAGEPHWRTAGELQMESLHFNRLMLAEDDTVYGSGRLPGDADSLLPVHFVDNAWRPLDMSLPDGAYMTGISASGAHRVGMVSTAGALRQPWQWAADTGLDWLRGSDAGDPSTPPLLVPLWTNEVGSLVVGTVGGLPPTAPIDAYRTFFWRDDDTPRMLTDDDWWLLAPRACARDCGLVFGSAAGRGDPESPAGGELRREPWVWDSASGETRYLGRLGPVEHPPAFRIAAVATDGSVVAGSYGSFATFSGDGGGPASDRRTLDGYVWTPLTGLVSIGDILDPAGAAPSQWEVLDVAGMSRDGLRLVLTNGRGAGPDFPRRLALLVLSPRHWL</sequence>
<dbReference type="Proteomes" id="UP000294599">
    <property type="component" value="Unassembled WGS sequence"/>
</dbReference>
<keyword evidence="3" id="KW-1185">Reference proteome</keyword>
<evidence type="ECO:0000313" key="2">
    <source>
        <dbReference type="EMBL" id="TCT00365.1"/>
    </source>
</evidence>
<reference evidence="2 3" key="1">
    <citation type="submission" date="2019-03" db="EMBL/GenBank/DDBJ databases">
        <title>Genomic Encyclopedia of Type Strains, Phase IV (KMG-IV): sequencing the most valuable type-strain genomes for metagenomic binning, comparative biology and taxonomic classification.</title>
        <authorList>
            <person name="Goeker M."/>
        </authorList>
    </citation>
    <scope>NUCLEOTIDE SEQUENCE [LARGE SCALE GENOMIC DNA]</scope>
    <source>
        <strain evidence="2 3">DSM 21944</strain>
    </source>
</reference>
<feature type="signal peptide" evidence="1">
    <location>
        <begin position="1"/>
        <end position="29"/>
    </location>
</feature>